<protein>
    <submittedName>
        <fullName evidence="2">2-keto-4-methylthiobutyrate aminotransferase</fullName>
    </submittedName>
</protein>
<evidence type="ECO:0000313" key="2">
    <source>
        <dbReference type="EMBL" id="RAL23689.1"/>
    </source>
</evidence>
<dbReference type="InterPro" id="IPR036038">
    <property type="entry name" value="Aminotransferase-like"/>
</dbReference>
<dbReference type="InterPro" id="IPR050571">
    <property type="entry name" value="Class-IV_PLP-Dep_Aminotrnsfr"/>
</dbReference>
<accession>A0A328CB39</accession>
<keyword evidence="2" id="KW-0032">Aminotransferase</keyword>
<dbReference type="InterPro" id="IPR001544">
    <property type="entry name" value="Aminotrans_IV"/>
</dbReference>
<dbReference type="GO" id="GO:0046394">
    <property type="term" value="P:carboxylic acid biosynthetic process"/>
    <property type="evidence" value="ECO:0007669"/>
    <property type="project" value="UniProtKB-ARBA"/>
</dbReference>
<comment type="similarity">
    <text evidence="1">Belongs to the class-IV pyridoxal-phosphate-dependent aminotransferase family.</text>
</comment>
<dbReference type="SUPFAM" id="SSF56752">
    <property type="entry name" value="D-aminoacid aminotransferase-like PLP-dependent enzymes"/>
    <property type="match status" value="1"/>
</dbReference>
<dbReference type="InterPro" id="IPR043132">
    <property type="entry name" value="BCAT-like_C"/>
</dbReference>
<dbReference type="CDD" id="cd00449">
    <property type="entry name" value="PLPDE_IV"/>
    <property type="match status" value="1"/>
</dbReference>
<keyword evidence="2" id="KW-0808">Transferase</keyword>
<gene>
    <name evidence="2" type="ORF">DL240_05895</name>
</gene>
<dbReference type="Gene3D" id="3.30.470.10">
    <property type="match status" value="1"/>
</dbReference>
<dbReference type="GO" id="GO:0008483">
    <property type="term" value="F:transaminase activity"/>
    <property type="evidence" value="ECO:0007669"/>
    <property type="project" value="UniProtKB-KW"/>
</dbReference>
<dbReference type="Gene3D" id="3.20.10.10">
    <property type="entry name" value="D-amino Acid Aminotransferase, subunit A, domain 2"/>
    <property type="match status" value="1"/>
</dbReference>
<dbReference type="PANTHER" id="PTHR42743:SF11">
    <property type="entry name" value="AMINODEOXYCHORISMATE LYASE"/>
    <property type="match status" value="1"/>
</dbReference>
<sequence length="254" mass="27776">MHWGERRAVMREDDRSFLYGDGLFETVRVEGGKVRRLEAHRERLRRSAAELGFGVRGIDEACDLLGRPPGQDGLWRVTVSRQDTSIAFGGSGQVCGRWRPGHLARPAPQLKTFQGFYLPDDRLAEHKTTSWIRSVELRRRACQAGADDGVGISRCGLVGEASAANIFVQLDQGWVTPEVRGILPGVTRGALLRHARQVGFELDEAKVTVEDLRRARAIALTSAGIGVLGAASVDGRGLELERVANLKALLEGCL</sequence>
<dbReference type="Pfam" id="PF01063">
    <property type="entry name" value="Aminotran_4"/>
    <property type="match status" value="1"/>
</dbReference>
<name>A0A328CB39_9DELT</name>
<dbReference type="Proteomes" id="UP000249169">
    <property type="component" value="Unassembled WGS sequence"/>
</dbReference>
<dbReference type="AlphaFoldDB" id="A0A328CB39"/>
<dbReference type="EMBL" id="QHKO01000002">
    <property type="protein sequence ID" value="RAL23689.1"/>
    <property type="molecule type" value="Genomic_DNA"/>
</dbReference>
<reference evidence="2 3" key="1">
    <citation type="submission" date="2018-05" db="EMBL/GenBank/DDBJ databases">
        <title>Lujinxingia marina gen. nov. sp. nov., a new facultative anaerobic member of the class Deltaproteobacteria, and proposal of Lujinxingaceae fam. nov.</title>
        <authorList>
            <person name="Li C.-M."/>
        </authorList>
    </citation>
    <scope>NUCLEOTIDE SEQUENCE [LARGE SCALE GENOMIC DNA]</scope>
    <source>
        <strain evidence="2 3">B210</strain>
    </source>
</reference>
<dbReference type="PANTHER" id="PTHR42743">
    <property type="entry name" value="AMINO-ACID AMINOTRANSFERASE"/>
    <property type="match status" value="1"/>
</dbReference>
<keyword evidence="3" id="KW-1185">Reference proteome</keyword>
<proteinExistence type="inferred from homology"/>
<dbReference type="InterPro" id="IPR043131">
    <property type="entry name" value="BCAT-like_N"/>
</dbReference>
<evidence type="ECO:0000256" key="1">
    <source>
        <dbReference type="ARBA" id="ARBA00009320"/>
    </source>
</evidence>
<evidence type="ECO:0000313" key="3">
    <source>
        <dbReference type="Proteomes" id="UP000249169"/>
    </source>
</evidence>
<comment type="caution">
    <text evidence="2">The sequence shown here is derived from an EMBL/GenBank/DDBJ whole genome shotgun (WGS) entry which is preliminary data.</text>
</comment>
<organism evidence="2 3">
    <name type="scientific">Lujinxingia litoralis</name>
    <dbReference type="NCBI Taxonomy" id="2211119"/>
    <lineage>
        <taxon>Bacteria</taxon>
        <taxon>Deltaproteobacteria</taxon>
        <taxon>Bradymonadales</taxon>
        <taxon>Lujinxingiaceae</taxon>
        <taxon>Lujinxingia</taxon>
    </lineage>
</organism>